<dbReference type="InterPro" id="IPR018378">
    <property type="entry name" value="C-type_lectin_CS"/>
</dbReference>
<dbReference type="Pfam" id="PF00059">
    <property type="entry name" value="Lectin_C"/>
    <property type="match status" value="1"/>
</dbReference>
<keyword evidence="4" id="KW-1185">Reference proteome</keyword>
<dbReference type="PANTHER" id="PTHR22803">
    <property type="entry name" value="MANNOSE, PHOSPHOLIPASE, LECTIN RECEPTOR RELATED"/>
    <property type="match status" value="1"/>
</dbReference>
<dbReference type="InterPro" id="IPR016187">
    <property type="entry name" value="CTDL_fold"/>
</dbReference>
<dbReference type="PROSITE" id="PS00615">
    <property type="entry name" value="C_TYPE_LECTIN_1"/>
    <property type="match status" value="1"/>
</dbReference>
<proteinExistence type="predicted"/>
<dbReference type="Gene3D" id="3.10.100.10">
    <property type="entry name" value="Mannose-Binding Protein A, subunit A"/>
    <property type="match status" value="1"/>
</dbReference>
<dbReference type="AlphaFoldDB" id="A0A8S4P9P0"/>
<evidence type="ECO:0000259" key="2">
    <source>
        <dbReference type="PROSITE" id="PS50041"/>
    </source>
</evidence>
<feature type="non-terminal residue" evidence="3">
    <location>
        <position position="106"/>
    </location>
</feature>
<dbReference type="Proteomes" id="UP000749559">
    <property type="component" value="Unassembled WGS sequence"/>
</dbReference>
<dbReference type="InterPro" id="IPR016186">
    <property type="entry name" value="C-type_lectin-like/link_sf"/>
</dbReference>
<keyword evidence="1" id="KW-1015">Disulfide bond</keyword>
<evidence type="ECO:0000256" key="1">
    <source>
        <dbReference type="ARBA" id="ARBA00023157"/>
    </source>
</evidence>
<dbReference type="OrthoDB" id="7357196at2759"/>
<evidence type="ECO:0000313" key="3">
    <source>
        <dbReference type="EMBL" id="CAH1790913.1"/>
    </source>
</evidence>
<sequence>RGRCKKLGGYLAIVDSEKENDFFKDILKGDDENADFLLGGGRSKPKTNWVWKDHPNEPSKPFSYTDWRWEEPNSPRTERCIAVNIEGWNDVTCYHGYQFICEAIPL</sequence>
<dbReference type="EMBL" id="CAIIXF020000008">
    <property type="protein sequence ID" value="CAH1790913.1"/>
    <property type="molecule type" value="Genomic_DNA"/>
</dbReference>
<evidence type="ECO:0000313" key="4">
    <source>
        <dbReference type="Proteomes" id="UP000749559"/>
    </source>
</evidence>
<accession>A0A8S4P9P0</accession>
<dbReference type="InterPro" id="IPR050111">
    <property type="entry name" value="C-type_lectin/snaclec_domain"/>
</dbReference>
<feature type="domain" description="C-type lectin" evidence="2">
    <location>
        <begin position="1"/>
        <end position="102"/>
    </location>
</feature>
<organism evidence="3 4">
    <name type="scientific">Owenia fusiformis</name>
    <name type="common">Polychaete worm</name>
    <dbReference type="NCBI Taxonomy" id="6347"/>
    <lineage>
        <taxon>Eukaryota</taxon>
        <taxon>Metazoa</taxon>
        <taxon>Spiralia</taxon>
        <taxon>Lophotrochozoa</taxon>
        <taxon>Annelida</taxon>
        <taxon>Polychaeta</taxon>
        <taxon>Sedentaria</taxon>
        <taxon>Canalipalpata</taxon>
        <taxon>Sabellida</taxon>
        <taxon>Oweniida</taxon>
        <taxon>Oweniidae</taxon>
        <taxon>Owenia</taxon>
    </lineage>
</organism>
<name>A0A8S4P9P0_OWEFU</name>
<dbReference type="CDD" id="cd00037">
    <property type="entry name" value="CLECT"/>
    <property type="match status" value="1"/>
</dbReference>
<protein>
    <recommendedName>
        <fullName evidence="2">C-type lectin domain-containing protein</fullName>
    </recommendedName>
</protein>
<reference evidence="3" key="1">
    <citation type="submission" date="2022-03" db="EMBL/GenBank/DDBJ databases">
        <authorList>
            <person name="Martin C."/>
        </authorList>
    </citation>
    <scope>NUCLEOTIDE SEQUENCE</scope>
</reference>
<dbReference type="SMART" id="SM00034">
    <property type="entry name" value="CLECT"/>
    <property type="match status" value="1"/>
</dbReference>
<dbReference type="SUPFAM" id="SSF56436">
    <property type="entry name" value="C-type lectin-like"/>
    <property type="match status" value="1"/>
</dbReference>
<comment type="caution">
    <text evidence="3">The sequence shown here is derived from an EMBL/GenBank/DDBJ whole genome shotgun (WGS) entry which is preliminary data.</text>
</comment>
<gene>
    <name evidence="3" type="ORF">OFUS_LOCUS16067</name>
</gene>
<dbReference type="InterPro" id="IPR001304">
    <property type="entry name" value="C-type_lectin-like"/>
</dbReference>
<dbReference type="PROSITE" id="PS50041">
    <property type="entry name" value="C_TYPE_LECTIN_2"/>
    <property type="match status" value="1"/>
</dbReference>